<dbReference type="KEGG" id="zju:125420400"/>
<dbReference type="InterPro" id="IPR011009">
    <property type="entry name" value="Kinase-like_dom_sf"/>
</dbReference>
<evidence type="ECO:0000256" key="1">
    <source>
        <dbReference type="ARBA" id="ARBA00022527"/>
    </source>
</evidence>
<evidence type="ECO:0000256" key="8">
    <source>
        <dbReference type="ARBA" id="ARBA00023170"/>
    </source>
</evidence>
<dbReference type="RefSeq" id="XP_015882565.3">
    <property type="nucleotide sequence ID" value="XM_016027079.4"/>
</dbReference>
<dbReference type="GeneID" id="125420400"/>
<keyword evidence="9" id="KW-0325">Glycoprotein</keyword>
<dbReference type="SUPFAM" id="SSF56112">
    <property type="entry name" value="Protein kinase-like (PK-like)"/>
    <property type="match status" value="1"/>
</dbReference>
<dbReference type="Gene3D" id="1.10.510.10">
    <property type="entry name" value="Transferase(Phosphotransferase) domain 1"/>
    <property type="match status" value="1"/>
</dbReference>
<evidence type="ECO:0000256" key="9">
    <source>
        <dbReference type="ARBA" id="ARBA00023180"/>
    </source>
</evidence>
<organism evidence="14 15">
    <name type="scientific">Ziziphus jujuba</name>
    <name type="common">Chinese jujube</name>
    <name type="synonym">Ziziphus sativa</name>
    <dbReference type="NCBI Taxonomy" id="326968"/>
    <lineage>
        <taxon>Eukaryota</taxon>
        <taxon>Viridiplantae</taxon>
        <taxon>Streptophyta</taxon>
        <taxon>Embryophyta</taxon>
        <taxon>Tracheophyta</taxon>
        <taxon>Spermatophyta</taxon>
        <taxon>Magnoliopsida</taxon>
        <taxon>eudicotyledons</taxon>
        <taxon>Gunneridae</taxon>
        <taxon>Pentapetalae</taxon>
        <taxon>rosids</taxon>
        <taxon>fabids</taxon>
        <taxon>Rosales</taxon>
        <taxon>Rhamnaceae</taxon>
        <taxon>Paliureae</taxon>
        <taxon>Ziziphus</taxon>
    </lineage>
</organism>
<keyword evidence="7" id="KW-0067">ATP-binding</keyword>
<keyword evidence="10" id="KW-0472">Membrane</keyword>
<feature type="domain" description="Protein kinase" evidence="12">
    <location>
        <begin position="327"/>
        <end position="611"/>
    </location>
</feature>
<reference evidence="14" key="1">
    <citation type="submission" date="2025-05" db="UniProtKB">
        <authorList>
            <consortium name="RefSeq"/>
        </authorList>
    </citation>
    <scope>NUCLEOTIDE SEQUENCE [LARGE SCALE GENOMIC DNA]</scope>
</reference>
<keyword evidence="14" id="KW-1185">Reference proteome</keyword>
<dbReference type="PANTHER" id="PTHR47973">
    <property type="entry name" value="CYSTEINE-RICH RECEPTOR-LIKE PROTEIN KINASE 3"/>
    <property type="match status" value="1"/>
</dbReference>
<dbReference type="InterPro" id="IPR001245">
    <property type="entry name" value="Ser-Thr/Tyr_kinase_cat_dom"/>
</dbReference>
<dbReference type="InterPro" id="IPR052059">
    <property type="entry name" value="CR_Ser/Thr_kinase"/>
</dbReference>
<keyword evidence="2" id="KW-0808">Transferase</keyword>
<dbReference type="Gene3D" id="3.30.200.20">
    <property type="entry name" value="Phosphorylase Kinase, domain 1"/>
    <property type="match status" value="1"/>
</dbReference>
<dbReference type="InterPro" id="IPR002902">
    <property type="entry name" value="GNK2"/>
</dbReference>
<dbReference type="CDD" id="cd14066">
    <property type="entry name" value="STKc_IRAK"/>
    <property type="match status" value="1"/>
</dbReference>
<gene>
    <name evidence="15" type="primary">LOC125420400</name>
</gene>
<evidence type="ECO:0000256" key="7">
    <source>
        <dbReference type="ARBA" id="ARBA00022840"/>
    </source>
</evidence>
<evidence type="ECO:0000256" key="4">
    <source>
        <dbReference type="ARBA" id="ARBA00022737"/>
    </source>
</evidence>
<dbReference type="InterPro" id="IPR008271">
    <property type="entry name" value="Ser/Thr_kinase_AS"/>
</dbReference>
<keyword evidence="4" id="KW-0677">Repeat</keyword>
<proteinExistence type="predicted"/>
<dbReference type="SMART" id="SM00220">
    <property type="entry name" value="S_TKc"/>
    <property type="match status" value="1"/>
</dbReference>
<feature type="transmembrane region" description="Helical" evidence="10">
    <location>
        <begin position="263"/>
        <end position="288"/>
    </location>
</feature>
<dbReference type="PROSITE" id="PS50011">
    <property type="entry name" value="PROTEIN_KINASE_DOM"/>
    <property type="match status" value="1"/>
</dbReference>
<dbReference type="GO" id="GO:0016020">
    <property type="term" value="C:membrane"/>
    <property type="evidence" value="ECO:0007669"/>
    <property type="project" value="UniProtKB-SubCell"/>
</dbReference>
<dbReference type="InParanoid" id="A0A6P3ZSQ8"/>
<dbReference type="PROSITE" id="PS51473">
    <property type="entry name" value="GNK2"/>
    <property type="match status" value="2"/>
</dbReference>
<dbReference type="InterPro" id="IPR000719">
    <property type="entry name" value="Prot_kinase_dom"/>
</dbReference>
<keyword evidence="8" id="KW-0675">Receptor</keyword>
<dbReference type="Proteomes" id="UP001652623">
    <property type="component" value="Chromosome 2"/>
</dbReference>
<dbReference type="GO" id="GO:0005524">
    <property type="term" value="F:ATP binding"/>
    <property type="evidence" value="ECO:0007669"/>
    <property type="project" value="UniProtKB-KW"/>
</dbReference>
<evidence type="ECO:0000259" key="12">
    <source>
        <dbReference type="PROSITE" id="PS50011"/>
    </source>
</evidence>
<keyword evidence="6" id="KW-0418">Kinase</keyword>
<protein>
    <submittedName>
        <fullName evidence="15">Cysteine-rich receptor-like protein kinase 1</fullName>
    </submittedName>
</protein>
<evidence type="ECO:0000313" key="14">
    <source>
        <dbReference type="Proteomes" id="UP001652623"/>
    </source>
</evidence>
<dbReference type="GO" id="GO:0004674">
    <property type="term" value="F:protein serine/threonine kinase activity"/>
    <property type="evidence" value="ECO:0007669"/>
    <property type="project" value="UniProtKB-KW"/>
</dbReference>
<dbReference type="InterPro" id="IPR038408">
    <property type="entry name" value="GNK2_sf"/>
</dbReference>
<evidence type="ECO:0000256" key="5">
    <source>
        <dbReference type="ARBA" id="ARBA00022741"/>
    </source>
</evidence>
<dbReference type="CDD" id="cd23509">
    <property type="entry name" value="Gnk2-like"/>
    <property type="match status" value="2"/>
</dbReference>
<evidence type="ECO:0000259" key="13">
    <source>
        <dbReference type="PROSITE" id="PS51473"/>
    </source>
</evidence>
<name>A0A6P3ZSQ8_ZIZJJ</name>
<dbReference type="PROSITE" id="PS00108">
    <property type="entry name" value="PROTEIN_KINASE_ST"/>
    <property type="match status" value="1"/>
</dbReference>
<evidence type="ECO:0000313" key="15">
    <source>
        <dbReference type="RefSeq" id="XP_015882565.3"/>
    </source>
</evidence>
<feature type="signal peptide" evidence="11">
    <location>
        <begin position="1"/>
        <end position="28"/>
    </location>
</feature>
<feature type="domain" description="Gnk2-homologous" evidence="13">
    <location>
        <begin position="143"/>
        <end position="248"/>
    </location>
</feature>
<evidence type="ECO:0000256" key="6">
    <source>
        <dbReference type="ARBA" id="ARBA00022777"/>
    </source>
</evidence>
<dbReference type="Gene3D" id="3.30.430.20">
    <property type="entry name" value="Gnk2 domain, C-X8-C-X2-C motif"/>
    <property type="match status" value="2"/>
</dbReference>
<dbReference type="Pfam" id="PF01657">
    <property type="entry name" value="Stress-antifung"/>
    <property type="match status" value="2"/>
</dbReference>
<keyword evidence="3 11" id="KW-0732">Signal</keyword>
<dbReference type="AlphaFoldDB" id="A0A6P3ZSQ8"/>
<evidence type="ECO:0000256" key="3">
    <source>
        <dbReference type="ARBA" id="ARBA00022729"/>
    </source>
</evidence>
<evidence type="ECO:0000256" key="10">
    <source>
        <dbReference type="SAM" id="Phobius"/>
    </source>
</evidence>
<feature type="domain" description="Gnk2-homologous" evidence="13">
    <location>
        <begin position="32"/>
        <end position="133"/>
    </location>
</feature>
<evidence type="ECO:0000256" key="2">
    <source>
        <dbReference type="ARBA" id="ARBA00022679"/>
    </source>
</evidence>
<reference evidence="15" key="2">
    <citation type="submission" date="2025-08" db="UniProtKB">
        <authorList>
            <consortium name="RefSeq"/>
        </authorList>
    </citation>
    <scope>IDENTIFICATION</scope>
    <source>
        <tissue evidence="15">Seedling</tissue>
    </source>
</reference>
<feature type="chain" id="PRO_5045080770" evidence="11">
    <location>
        <begin position="29"/>
        <end position="668"/>
    </location>
</feature>
<keyword evidence="5" id="KW-0547">Nucleotide-binding</keyword>
<evidence type="ECO:0000256" key="11">
    <source>
        <dbReference type="SAM" id="SignalP"/>
    </source>
</evidence>
<accession>A0A6P3ZSQ8</accession>
<keyword evidence="10" id="KW-0812">Transmembrane</keyword>
<sequence>MRFSNPFLQNPIWVFLISSAFFFSSSISDPRIFESGLFCRPSNSSDTENFIPNFISVMESISDGVNDNRWAANNVTSPAPAVYAFAQCHEDLSPTECSTCFAVSRTKLPRCLPATSARIYLDGCYLRYDNHSFYQESTTGGNDDKVSCGAPIDVWKDGYMKMEFARKVKEVIGNVTEKAVGNKGFALLGKRGGIEDVYALAQCWKTLDSGGCRKCLESAGSKLMGCLPGQGGRAMFPGCFLRYATQKFYNEGPDLEDTGLSKFWISIIAILSAMALLLLAVFGAFVGYKRLSKSKKVYKYQAGFSISIHKSSVNFKYETLEKATDCFDASKKLGQGGAGSVYKGILPDGRAVAVKRLFFNTRQWVDEFFNEVNLISGIEHKNLVKLLGCSIEGPESLLVYEYVPNRSLDQILFVKNSNNILSWKQRFDIICGTAEGLAYLHGGCDMKIIHRDIKTSNILLDENLIPKIGDFGLIRCVGSDESHVTTGIAGTLGYMAPEYLVSGQLTEKADVYAFGVLVLEIVCGRKNSVFTLGSSSVLHSVWKNYRANNIVEAVDSNLKGTFPIKEASNVLQIGLLCTQASLTFRPSMSEVVQMLTDIEYAIPSPKQPPFLNASVLTSENSRTSDINSFVSCKHEQSTSQILSPNAKSTMASIRESIFSSALELSEPT</sequence>
<keyword evidence="10" id="KW-1133">Transmembrane helix</keyword>
<dbReference type="Pfam" id="PF07714">
    <property type="entry name" value="PK_Tyr_Ser-Thr"/>
    <property type="match status" value="1"/>
</dbReference>
<keyword evidence="1" id="KW-0723">Serine/threonine-protein kinase</keyword>